<protein>
    <recommendedName>
        <fullName evidence="3">WXG100 family type VII secretion target</fullName>
    </recommendedName>
</protein>
<evidence type="ECO:0008006" key="3">
    <source>
        <dbReference type="Google" id="ProtNLM"/>
    </source>
</evidence>
<proteinExistence type="predicted"/>
<dbReference type="SUPFAM" id="SSF140453">
    <property type="entry name" value="EsxAB dimer-like"/>
    <property type="match status" value="1"/>
</dbReference>
<dbReference type="InterPro" id="IPR036689">
    <property type="entry name" value="ESAT-6-like_sf"/>
</dbReference>
<accession>A0A3G2JLE7</accession>
<evidence type="ECO:0000313" key="1">
    <source>
        <dbReference type="EMBL" id="AYN43213.1"/>
    </source>
</evidence>
<reference evidence="1 2" key="1">
    <citation type="submission" date="2018-10" db="EMBL/GenBank/DDBJ databases">
        <title>The genome of Streptomyces dangxiongensis Z022.</title>
        <authorList>
            <person name="Zhang B."/>
        </authorList>
    </citation>
    <scope>NUCLEOTIDE SEQUENCE [LARGE SCALE GENOMIC DNA]</scope>
    <source>
        <strain evidence="1 2">Z022</strain>
    </source>
</reference>
<dbReference type="EMBL" id="CP033073">
    <property type="protein sequence ID" value="AYN43213.1"/>
    <property type="molecule type" value="Genomic_DNA"/>
</dbReference>
<dbReference type="Gene3D" id="1.10.287.1060">
    <property type="entry name" value="ESAT-6-like"/>
    <property type="match status" value="1"/>
</dbReference>
<sequence>MASSTEAVDLLGMQQSAQVHLQTLESHRVSYQRMRELATRAEQGWKGDAGAAFQRALEGWMANYNKIGSVLDEMHQRIIGTGNAQTQAHQATTQTAGTLANATVEPVKLMGF</sequence>
<organism evidence="1 2">
    <name type="scientific">Streptomyces dangxiongensis</name>
    <dbReference type="NCBI Taxonomy" id="1442032"/>
    <lineage>
        <taxon>Bacteria</taxon>
        <taxon>Bacillati</taxon>
        <taxon>Actinomycetota</taxon>
        <taxon>Actinomycetes</taxon>
        <taxon>Kitasatosporales</taxon>
        <taxon>Streptomycetaceae</taxon>
        <taxon>Streptomyces</taxon>
    </lineage>
</organism>
<dbReference type="OrthoDB" id="4223930at2"/>
<name>A0A3G2JLE7_9ACTN</name>
<dbReference type="AlphaFoldDB" id="A0A3G2JLE7"/>
<evidence type="ECO:0000313" key="2">
    <source>
        <dbReference type="Proteomes" id="UP000268329"/>
    </source>
</evidence>
<gene>
    <name evidence="1" type="ORF">D9753_34865</name>
</gene>
<dbReference type="KEGG" id="sdd:D9753_34865"/>
<dbReference type="Proteomes" id="UP000268329">
    <property type="component" value="Chromosome"/>
</dbReference>
<keyword evidence="2" id="KW-1185">Reference proteome</keyword>